<sequence>MAHIEVVEDDAPADDYGAVLDEVPIHNAQVTHDSRRKRRVRPVQPQPSRWKRAGLWSLFCLVFWLAYTMRRHLDRPSQDMHAKRWDVKVAILLALMDLLEPISIFFFQLKPTFVKHADDLSNVTRATRFTSLRYRECSKSQPSLAALPQRSPQSQPAYHYPSAHPGIPASISGVQGSHSDSAQEISKTGCLVVEMVVLAHATESFVEVIGASGTLLKASPLPLDPLRRLAE</sequence>
<dbReference type="GeneID" id="9592716"/>
<reference evidence="1 2" key="1">
    <citation type="journal article" date="2010" name="Nat. Biotechnol.">
        <title>Genome sequence of the model mushroom Schizophyllum commune.</title>
        <authorList>
            <person name="Ohm R.A."/>
            <person name="de Jong J.F."/>
            <person name="Lugones L.G."/>
            <person name="Aerts A."/>
            <person name="Kothe E."/>
            <person name="Stajich J.E."/>
            <person name="de Vries R.P."/>
            <person name="Record E."/>
            <person name="Levasseur A."/>
            <person name="Baker S.E."/>
            <person name="Bartholomew K.A."/>
            <person name="Coutinho P.M."/>
            <person name="Erdmann S."/>
            <person name="Fowler T.J."/>
            <person name="Gathman A.C."/>
            <person name="Lombard V."/>
            <person name="Henrissat B."/>
            <person name="Knabe N."/>
            <person name="Kuees U."/>
            <person name="Lilly W.W."/>
            <person name="Lindquist E."/>
            <person name="Lucas S."/>
            <person name="Magnuson J.K."/>
            <person name="Piumi F."/>
            <person name="Raudaskoski M."/>
            <person name="Salamov A."/>
            <person name="Schmutz J."/>
            <person name="Schwarze F.W.M.R."/>
            <person name="vanKuyk P.A."/>
            <person name="Horton J.S."/>
            <person name="Grigoriev I.V."/>
            <person name="Woesten H.A.B."/>
        </authorList>
    </citation>
    <scope>NUCLEOTIDE SEQUENCE [LARGE SCALE GENOMIC DNA]</scope>
    <source>
        <strain evidence="2">H4-8 / FGSC 9210</strain>
    </source>
</reference>
<name>D8Q663_SCHCM</name>
<keyword evidence="2" id="KW-1185">Reference proteome</keyword>
<organism evidence="2">
    <name type="scientific">Schizophyllum commune (strain H4-8 / FGSC 9210)</name>
    <name type="common">Split gill fungus</name>
    <dbReference type="NCBI Taxonomy" id="578458"/>
    <lineage>
        <taxon>Eukaryota</taxon>
        <taxon>Fungi</taxon>
        <taxon>Dikarya</taxon>
        <taxon>Basidiomycota</taxon>
        <taxon>Agaricomycotina</taxon>
        <taxon>Agaricomycetes</taxon>
        <taxon>Agaricomycetidae</taxon>
        <taxon>Agaricales</taxon>
        <taxon>Schizophyllaceae</taxon>
        <taxon>Schizophyllum</taxon>
    </lineage>
</organism>
<evidence type="ECO:0000313" key="1">
    <source>
        <dbReference type="EMBL" id="EFI97083.1"/>
    </source>
</evidence>
<dbReference type="EMBL" id="GL377306">
    <property type="protein sequence ID" value="EFI97083.1"/>
    <property type="molecule type" value="Genomic_DNA"/>
</dbReference>
<dbReference type="HOGENOM" id="CLU_1200404_0_0_1"/>
<protein>
    <submittedName>
        <fullName evidence="1">Uncharacterized protein</fullName>
    </submittedName>
</protein>
<evidence type="ECO:0000313" key="2">
    <source>
        <dbReference type="Proteomes" id="UP000007431"/>
    </source>
</evidence>
<dbReference type="AlphaFoldDB" id="D8Q663"/>
<dbReference type="InParanoid" id="D8Q663"/>
<dbReference type="RefSeq" id="XP_003031986.1">
    <property type="nucleotide sequence ID" value="XM_003031940.1"/>
</dbReference>
<proteinExistence type="predicted"/>
<accession>D8Q663</accession>
<dbReference type="Proteomes" id="UP000007431">
    <property type="component" value="Unassembled WGS sequence"/>
</dbReference>
<dbReference type="KEGG" id="scm:SCHCO_02577572"/>
<gene>
    <name evidence="1" type="ORF">SCHCODRAFT_235180</name>
</gene>
<dbReference type="VEuPathDB" id="FungiDB:SCHCODRAFT_02577572"/>
<dbReference type="OrthoDB" id="10407005at2759"/>